<dbReference type="Proteomes" id="UP000663877">
    <property type="component" value="Unassembled WGS sequence"/>
</dbReference>
<proteinExistence type="predicted"/>
<sequence>MSDGINTTNNKHVDDYEDLRFQDAAQAIFSKYRMMNIIKSNGEINTTTSTAPIILGSQKTTTRSRACVIL</sequence>
<dbReference type="EMBL" id="CAJNOM010000033">
    <property type="protein sequence ID" value="CAF0865389.1"/>
    <property type="molecule type" value="Genomic_DNA"/>
</dbReference>
<evidence type="ECO:0000313" key="2">
    <source>
        <dbReference type="EMBL" id="CAF0757769.1"/>
    </source>
</evidence>
<evidence type="ECO:0000313" key="1">
    <source>
        <dbReference type="EMBL" id="CAF0745697.1"/>
    </source>
</evidence>
<dbReference type="EMBL" id="CAJNOM010000003">
    <property type="protein sequence ID" value="CAF0745697.1"/>
    <property type="molecule type" value="Genomic_DNA"/>
</dbReference>
<dbReference type="EMBL" id="CAJNOI010000006">
    <property type="protein sequence ID" value="CAF0757769.1"/>
    <property type="molecule type" value="Genomic_DNA"/>
</dbReference>
<dbReference type="AlphaFoldDB" id="A0A813NYT5"/>
<gene>
    <name evidence="2" type="ORF">BJG266_LOCUS2831</name>
    <name evidence="1" type="ORF">QVE165_LOCUS1185</name>
    <name evidence="3" type="ORF">QVE165_LOCUS7601</name>
</gene>
<dbReference type="OrthoDB" id="9986106at2759"/>
<dbReference type="Proteomes" id="UP000663832">
    <property type="component" value="Unassembled WGS sequence"/>
</dbReference>
<evidence type="ECO:0000313" key="3">
    <source>
        <dbReference type="EMBL" id="CAF0865389.1"/>
    </source>
</evidence>
<organism evidence="1 4">
    <name type="scientific">Adineta steineri</name>
    <dbReference type="NCBI Taxonomy" id="433720"/>
    <lineage>
        <taxon>Eukaryota</taxon>
        <taxon>Metazoa</taxon>
        <taxon>Spiralia</taxon>
        <taxon>Gnathifera</taxon>
        <taxon>Rotifera</taxon>
        <taxon>Eurotatoria</taxon>
        <taxon>Bdelloidea</taxon>
        <taxon>Adinetida</taxon>
        <taxon>Adinetidae</taxon>
        <taxon>Adineta</taxon>
    </lineage>
</organism>
<protein>
    <submittedName>
        <fullName evidence="1">Uncharacterized protein</fullName>
    </submittedName>
</protein>
<comment type="caution">
    <text evidence="1">The sequence shown here is derived from an EMBL/GenBank/DDBJ whole genome shotgun (WGS) entry which is preliminary data.</text>
</comment>
<evidence type="ECO:0000313" key="4">
    <source>
        <dbReference type="Proteomes" id="UP000663832"/>
    </source>
</evidence>
<accession>A0A813NYT5</accession>
<reference evidence="1" key="1">
    <citation type="submission" date="2021-02" db="EMBL/GenBank/DDBJ databases">
        <authorList>
            <person name="Nowell W R."/>
        </authorList>
    </citation>
    <scope>NUCLEOTIDE SEQUENCE</scope>
</reference>
<keyword evidence="4" id="KW-1185">Reference proteome</keyword>
<name>A0A813NYT5_9BILA</name>